<dbReference type="InterPro" id="IPR000983">
    <property type="entry name" value="Bac_GSPG_pilin"/>
</dbReference>
<dbReference type="RefSeq" id="WP_080049955.1">
    <property type="nucleotide sequence ID" value="NZ_CP020100.1"/>
</dbReference>
<evidence type="ECO:0000256" key="4">
    <source>
        <dbReference type="ARBA" id="ARBA00022475"/>
    </source>
</evidence>
<feature type="transmembrane region" description="Helical" evidence="10">
    <location>
        <begin position="20"/>
        <end position="39"/>
    </location>
</feature>
<comment type="subcellular location">
    <subcellularLocation>
        <location evidence="1">Cell inner membrane</location>
        <topology evidence="1">Single-pass membrane protein</topology>
    </subcellularLocation>
</comment>
<dbReference type="InterPro" id="IPR045584">
    <property type="entry name" value="Pilin-like"/>
</dbReference>
<evidence type="ECO:0000256" key="6">
    <source>
        <dbReference type="ARBA" id="ARBA00022519"/>
    </source>
</evidence>
<evidence type="ECO:0000256" key="3">
    <source>
        <dbReference type="ARBA" id="ARBA00020042"/>
    </source>
</evidence>
<sequence length="155" mass="17277">MCKPVTVNARRQSGFTLIEVMVVVVILGILAAVVVPRVMDRPDQARVTKVQNDIRALESALNLYRLDNFNYPTSEQGLRALVVQPTGPDAPRNWRSGGYIDRLQKDPWGNDYQYLRPGRDGREYDLFSFGADGRAGGEGNNADIGNWNLDQSPGR</sequence>
<evidence type="ECO:0000259" key="11">
    <source>
        <dbReference type="Pfam" id="PF08334"/>
    </source>
</evidence>
<dbReference type="KEGG" id="ppha:BVH74_10150"/>
<keyword evidence="5" id="KW-0488">Methylation</keyword>
<keyword evidence="9 10" id="KW-0472">Membrane</keyword>
<dbReference type="PROSITE" id="PS00409">
    <property type="entry name" value="PROKAR_NTER_METHYL"/>
    <property type="match status" value="1"/>
</dbReference>
<dbReference type="InterPro" id="IPR010054">
    <property type="entry name" value="Type2_sec_GspG"/>
</dbReference>
<keyword evidence="8 10" id="KW-1133">Transmembrane helix</keyword>
<evidence type="ECO:0000256" key="5">
    <source>
        <dbReference type="ARBA" id="ARBA00022481"/>
    </source>
</evidence>
<gene>
    <name evidence="12" type="ORF">BVH74_10150</name>
</gene>
<proteinExistence type="inferred from homology"/>
<dbReference type="GO" id="GO:0015628">
    <property type="term" value="P:protein secretion by the type II secretion system"/>
    <property type="evidence" value="ECO:0007669"/>
    <property type="project" value="InterPro"/>
</dbReference>
<dbReference type="GO" id="GO:0015627">
    <property type="term" value="C:type II protein secretion system complex"/>
    <property type="evidence" value="ECO:0007669"/>
    <property type="project" value="InterPro"/>
</dbReference>
<evidence type="ECO:0000256" key="2">
    <source>
        <dbReference type="ARBA" id="ARBA00009984"/>
    </source>
</evidence>
<comment type="similarity">
    <text evidence="2">Belongs to the GSP G family.</text>
</comment>
<dbReference type="Proteomes" id="UP000243488">
    <property type="component" value="Chromosome"/>
</dbReference>
<organism evidence="12 13">
    <name type="scientific">Halopseudomonas phragmitis</name>
    <dbReference type="NCBI Taxonomy" id="1931241"/>
    <lineage>
        <taxon>Bacteria</taxon>
        <taxon>Pseudomonadati</taxon>
        <taxon>Pseudomonadota</taxon>
        <taxon>Gammaproteobacteria</taxon>
        <taxon>Pseudomonadales</taxon>
        <taxon>Pseudomonadaceae</taxon>
        <taxon>Halopseudomonas</taxon>
    </lineage>
</organism>
<dbReference type="EMBL" id="CP020100">
    <property type="protein sequence ID" value="AQZ95086.1"/>
    <property type="molecule type" value="Genomic_DNA"/>
</dbReference>
<dbReference type="NCBIfam" id="TIGR02532">
    <property type="entry name" value="IV_pilin_GFxxxE"/>
    <property type="match status" value="1"/>
</dbReference>
<dbReference type="PANTHER" id="PTHR30093:SF44">
    <property type="entry name" value="TYPE II SECRETION SYSTEM CORE PROTEIN G"/>
    <property type="match status" value="1"/>
</dbReference>
<accession>A0A1V0B571</accession>
<evidence type="ECO:0000256" key="8">
    <source>
        <dbReference type="ARBA" id="ARBA00022989"/>
    </source>
</evidence>
<name>A0A1V0B571_9GAMM</name>
<keyword evidence="6" id="KW-0997">Cell inner membrane</keyword>
<dbReference type="PANTHER" id="PTHR30093">
    <property type="entry name" value="GENERAL SECRETION PATHWAY PROTEIN G"/>
    <property type="match status" value="1"/>
</dbReference>
<dbReference type="GO" id="GO:0005886">
    <property type="term" value="C:plasma membrane"/>
    <property type="evidence" value="ECO:0007669"/>
    <property type="project" value="UniProtKB-SubCell"/>
</dbReference>
<protein>
    <recommendedName>
        <fullName evidence="3">Type II secretion system core protein G</fullName>
    </recommendedName>
</protein>
<dbReference type="PRINTS" id="PR00813">
    <property type="entry name" value="BCTERIALGSPG"/>
</dbReference>
<keyword evidence="7 10" id="KW-0812">Transmembrane</keyword>
<evidence type="ECO:0000256" key="10">
    <source>
        <dbReference type="SAM" id="Phobius"/>
    </source>
</evidence>
<dbReference type="Pfam" id="PF08334">
    <property type="entry name" value="T2SSG"/>
    <property type="match status" value="1"/>
</dbReference>
<dbReference type="STRING" id="1931241.BVH74_10150"/>
<dbReference type="InterPro" id="IPR012902">
    <property type="entry name" value="N_methyl_site"/>
</dbReference>
<evidence type="ECO:0000256" key="9">
    <source>
        <dbReference type="ARBA" id="ARBA00023136"/>
    </source>
</evidence>
<reference evidence="12 13" key="1">
    <citation type="submission" date="2017-03" db="EMBL/GenBank/DDBJ databases">
        <title>Complete genome sequence of the novel DNRA strain Pseudomonas sp. S-6-2 isolated from Chinese polluted river sediment. Journal of Biotechnology.</title>
        <authorList>
            <person name="Li J."/>
            <person name="Xiang F."/>
            <person name="Wang L."/>
            <person name="Xi L."/>
            <person name="Liu J."/>
        </authorList>
    </citation>
    <scope>NUCLEOTIDE SEQUENCE [LARGE SCALE GENOMIC DNA]</scope>
    <source>
        <strain evidence="12 13">S-6-2</strain>
    </source>
</reference>
<evidence type="ECO:0000313" key="12">
    <source>
        <dbReference type="EMBL" id="AQZ95086.1"/>
    </source>
</evidence>
<evidence type="ECO:0000256" key="1">
    <source>
        <dbReference type="ARBA" id="ARBA00004377"/>
    </source>
</evidence>
<evidence type="ECO:0000313" key="13">
    <source>
        <dbReference type="Proteomes" id="UP000243488"/>
    </source>
</evidence>
<dbReference type="Pfam" id="PF07963">
    <property type="entry name" value="N_methyl"/>
    <property type="match status" value="1"/>
</dbReference>
<dbReference type="InterPro" id="IPR013545">
    <property type="entry name" value="T2SS_protein-GspG_C"/>
</dbReference>
<dbReference type="SUPFAM" id="SSF54523">
    <property type="entry name" value="Pili subunits"/>
    <property type="match status" value="1"/>
</dbReference>
<dbReference type="AlphaFoldDB" id="A0A1V0B571"/>
<feature type="domain" description="Type II secretion system protein GspG C-terminal" evidence="11">
    <location>
        <begin position="37"/>
        <end position="147"/>
    </location>
</feature>
<keyword evidence="13" id="KW-1185">Reference proteome</keyword>
<keyword evidence="4" id="KW-1003">Cell membrane</keyword>
<dbReference type="Gene3D" id="3.30.700.10">
    <property type="entry name" value="Glycoprotein, Type 4 Pilin"/>
    <property type="match status" value="1"/>
</dbReference>
<evidence type="ECO:0000256" key="7">
    <source>
        <dbReference type="ARBA" id="ARBA00022692"/>
    </source>
</evidence>
<dbReference type="NCBIfam" id="TIGR01710">
    <property type="entry name" value="typeII_sec_gspG"/>
    <property type="match status" value="1"/>
</dbReference>